<dbReference type="Pfam" id="PF20825">
    <property type="entry name" value="Saposin"/>
    <property type="match status" value="1"/>
</dbReference>
<dbReference type="GO" id="GO:0050528">
    <property type="term" value="F:acyloxyacyl hydrolase activity"/>
    <property type="evidence" value="ECO:0007669"/>
    <property type="project" value="InterPro"/>
</dbReference>
<dbReference type="InterPro" id="IPR048593">
    <property type="entry name" value="AOAH_Saposin_N"/>
</dbReference>
<dbReference type="GO" id="GO:0005509">
    <property type="term" value="F:calcium ion binding"/>
    <property type="evidence" value="ECO:0007669"/>
    <property type="project" value="TreeGrafter"/>
</dbReference>
<evidence type="ECO:0000259" key="3">
    <source>
        <dbReference type="PROSITE" id="PS50015"/>
    </source>
</evidence>
<sequence>MKSVFVLLFIVLSVLINFSTAVNIPVNGKSLEIKNKIEDFLSKDLQGVNGGTHCAGCTIVLSLVSQYSGIHNKSIEDSLDELCSFFPDEAGSLCTWLVNTYGEQIIKYFDQYQNADDVCHAMNICTSPTCRLFTSAPSKFHNPDHVHEEYNKENPKVGTSPWAWIQELINIFSEEHLPIQDFDGDKHSLEATFRGYNWRGKDCNDLDKSSYPGVIEGTSDPSVDLNCNGIFGSNNQSQSYEELFCANSGAMGIIVSGDSAGAHFSIPPQWMTAKDINSTTYKGIVDILETEIDWPMRSCYTGWDTSVPFVDSMYLRMRERNLCNHRDYQNLGVNGASSSGTKEIIQTINRNQETDKPVLLFLELIGNDVCSGHHDFDSMATVDEFTANILDILSYLDTTLPKGSHIVFVGLADGRVLWDSLWNRTHPLGCEYEEVYDFLNCLQVSPCWGWMNPNETVRDYTSNRAAQLSLVYNQIIKNNTYNNFDMIYYDFPFATINQIWVAQGGQTYDLIEPIDGFHPNQIANYLMAGVFYNQLTQDKPEWLGEINPFNSQIQAMFGNQGGYS</sequence>
<dbReference type="Proteomes" id="UP001344447">
    <property type="component" value="Unassembled WGS sequence"/>
</dbReference>
<dbReference type="InterPro" id="IPR008139">
    <property type="entry name" value="SaposinB_dom"/>
</dbReference>
<dbReference type="SUPFAM" id="SSF47862">
    <property type="entry name" value="Saposin"/>
    <property type="match status" value="1"/>
</dbReference>
<reference evidence="4 5" key="1">
    <citation type="submission" date="2023-11" db="EMBL/GenBank/DDBJ databases">
        <title>Dfirmibasis_genome.</title>
        <authorList>
            <person name="Edelbroek B."/>
            <person name="Kjellin J."/>
            <person name="Jerlstrom-Hultqvist J."/>
            <person name="Soderbom F."/>
        </authorList>
    </citation>
    <scope>NUCLEOTIDE SEQUENCE [LARGE SCALE GENOMIC DNA]</scope>
    <source>
        <strain evidence="4 5">TNS-C-14</strain>
    </source>
</reference>
<dbReference type="Pfam" id="PF00657">
    <property type="entry name" value="Lipase_GDSL"/>
    <property type="match status" value="1"/>
</dbReference>
<keyword evidence="2" id="KW-0732">Signal</keyword>
<dbReference type="CDD" id="cd01826">
    <property type="entry name" value="acyloxyacyl_hydrolase_like"/>
    <property type="match status" value="1"/>
</dbReference>
<dbReference type="SMART" id="SM00741">
    <property type="entry name" value="SapB"/>
    <property type="match status" value="1"/>
</dbReference>
<evidence type="ECO:0000256" key="1">
    <source>
        <dbReference type="ARBA" id="ARBA00023157"/>
    </source>
</evidence>
<name>A0AAN7YVG5_9MYCE</name>
<dbReference type="InterPro" id="IPR036514">
    <property type="entry name" value="SGNH_hydro_sf"/>
</dbReference>
<evidence type="ECO:0000313" key="5">
    <source>
        <dbReference type="Proteomes" id="UP001344447"/>
    </source>
</evidence>
<dbReference type="EMBL" id="JAVFKY010000006">
    <property type="protein sequence ID" value="KAK5575030.1"/>
    <property type="molecule type" value="Genomic_DNA"/>
</dbReference>
<dbReference type="GO" id="GO:0009104">
    <property type="term" value="P:lipopolysaccharide catabolic process"/>
    <property type="evidence" value="ECO:0007669"/>
    <property type="project" value="TreeGrafter"/>
</dbReference>
<dbReference type="PANTHER" id="PTHR15010">
    <property type="entry name" value="ACYLOXYACYL HYDROLASE"/>
    <property type="match status" value="1"/>
</dbReference>
<accession>A0AAN7YVG5</accession>
<dbReference type="SUPFAM" id="SSF52266">
    <property type="entry name" value="SGNH hydrolase"/>
    <property type="match status" value="1"/>
</dbReference>
<dbReference type="InterPro" id="IPR011001">
    <property type="entry name" value="Saposin-like"/>
</dbReference>
<dbReference type="Gene3D" id="1.10.225.10">
    <property type="entry name" value="Saposin-like"/>
    <property type="match status" value="1"/>
</dbReference>
<evidence type="ECO:0000313" key="4">
    <source>
        <dbReference type="EMBL" id="KAK5575030.1"/>
    </source>
</evidence>
<dbReference type="InterPro" id="IPR039676">
    <property type="entry name" value="AOAH"/>
</dbReference>
<gene>
    <name evidence="4" type="ORF">RB653_010285</name>
</gene>
<dbReference type="PROSITE" id="PS50015">
    <property type="entry name" value="SAP_B"/>
    <property type="match status" value="1"/>
</dbReference>
<keyword evidence="1" id="KW-1015">Disulfide bond</keyword>
<protein>
    <recommendedName>
        <fullName evidence="3">Saposin B-type domain-containing protein</fullName>
    </recommendedName>
</protein>
<keyword evidence="5" id="KW-1185">Reference proteome</keyword>
<organism evidence="4 5">
    <name type="scientific">Dictyostelium firmibasis</name>
    <dbReference type="NCBI Taxonomy" id="79012"/>
    <lineage>
        <taxon>Eukaryota</taxon>
        <taxon>Amoebozoa</taxon>
        <taxon>Evosea</taxon>
        <taxon>Eumycetozoa</taxon>
        <taxon>Dictyostelia</taxon>
        <taxon>Dictyosteliales</taxon>
        <taxon>Dictyosteliaceae</taxon>
        <taxon>Dictyostelium</taxon>
    </lineage>
</organism>
<evidence type="ECO:0000256" key="2">
    <source>
        <dbReference type="SAM" id="SignalP"/>
    </source>
</evidence>
<feature type="domain" description="Saposin B-type" evidence="3">
    <location>
        <begin position="50"/>
        <end position="129"/>
    </location>
</feature>
<proteinExistence type="predicted"/>
<dbReference type="InterPro" id="IPR001087">
    <property type="entry name" value="GDSL"/>
</dbReference>
<dbReference type="AlphaFoldDB" id="A0AAN7YVG5"/>
<dbReference type="PANTHER" id="PTHR15010:SF0">
    <property type="entry name" value="ACYLOXYACYL HYDROLASE"/>
    <property type="match status" value="1"/>
</dbReference>
<feature type="chain" id="PRO_5042831225" description="Saposin B-type domain-containing protein" evidence="2">
    <location>
        <begin position="22"/>
        <end position="564"/>
    </location>
</feature>
<dbReference type="Gene3D" id="3.40.50.1110">
    <property type="entry name" value="SGNH hydrolase"/>
    <property type="match status" value="1"/>
</dbReference>
<feature type="signal peptide" evidence="2">
    <location>
        <begin position="1"/>
        <end position="21"/>
    </location>
</feature>
<comment type="caution">
    <text evidence="4">The sequence shown here is derived from an EMBL/GenBank/DDBJ whole genome shotgun (WGS) entry which is preliminary data.</text>
</comment>